<keyword evidence="2" id="KW-0238">DNA-binding</keyword>
<keyword evidence="3" id="KW-0804">Transcription</keyword>
<keyword evidence="6" id="KW-1185">Reference proteome</keyword>
<dbReference type="RefSeq" id="WP_124540821.1">
    <property type="nucleotide sequence ID" value="NZ_QUSW01000003.1"/>
</dbReference>
<organism evidence="5 6">
    <name type="scientific">Piscinibacter terrae</name>
    <dbReference type="NCBI Taxonomy" id="2496871"/>
    <lineage>
        <taxon>Bacteria</taxon>
        <taxon>Pseudomonadati</taxon>
        <taxon>Pseudomonadota</taxon>
        <taxon>Betaproteobacteria</taxon>
        <taxon>Burkholderiales</taxon>
        <taxon>Sphaerotilaceae</taxon>
        <taxon>Piscinibacter</taxon>
    </lineage>
</organism>
<evidence type="ECO:0000259" key="4">
    <source>
        <dbReference type="PROSITE" id="PS50043"/>
    </source>
</evidence>
<accession>A0A3N7HPZ7</accession>
<comment type="caution">
    <text evidence="5">The sequence shown here is derived from an EMBL/GenBank/DDBJ whole genome shotgun (WGS) entry which is preliminary data.</text>
</comment>
<dbReference type="GO" id="GO:0006355">
    <property type="term" value="P:regulation of DNA-templated transcription"/>
    <property type="evidence" value="ECO:0007669"/>
    <property type="project" value="InterPro"/>
</dbReference>
<dbReference type="SMART" id="SM00421">
    <property type="entry name" value="HTH_LUXR"/>
    <property type="match status" value="1"/>
</dbReference>
<dbReference type="Gene3D" id="3.30.450.80">
    <property type="entry name" value="Transcription factor LuxR-like, autoinducer-binding domain"/>
    <property type="match status" value="1"/>
</dbReference>
<dbReference type="Pfam" id="PF03472">
    <property type="entry name" value="Autoind_bind"/>
    <property type="match status" value="1"/>
</dbReference>
<reference evidence="5 6" key="1">
    <citation type="submission" date="2018-08" db="EMBL/GenBank/DDBJ databases">
        <authorList>
            <person name="Khan S.A."/>
            <person name="Jeon C.O."/>
            <person name="Chun B.H."/>
            <person name="Jeong S.E."/>
        </authorList>
    </citation>
    <scope>NUCLEOTIDE SEQUENCE [LARGE SCALE GENOMIC DNA]</scope>
    <source>
        <strain evidence="5 6">S-16</strain>
    </source>
</reference>
<dbReference type="CDD" id="cd06170">
    <property type="entry name" value="LuxR_C_like"/>
    <property type="match status" value="1"/>
</dbReference>
<evidence type="ECO:0000313" key="5">
    <source>
        <dbReference type="EMBL" id="RQP24298.1"/>
    </source>
</evidence>
<evidence type="ECO:0000313" key="6">
    <source>
        <dbReference type="Proteomes" id="UP000267464"/>
    </source>
</evidence>
<dbReference type="InterPro" id="IPR016032">
    <property type="entry name" value="Sig_transdc_resp-reg_C-effctor"/>
</dbReference>
<dbReference type="InterPro" id="IPR005143">
    <property type="entry name" value="TF_LuxR_autoind-bd_dom"/>
</dbReference>
<gene>
    <name evidence="5" type="ORF">DZC73_13410</name>
</gene>
<dbReference type="InterPro" id="IPR000792">
    <property type="entry name" value="Tscrpt_reg_LuxR_C"/>
</dbReference>
<feature type="domain" description="HTH luxR-type" evidence="4">
    <location>
        <begin position="170"/>
        <end position="235"/>
    </location>
</feature>
<dbReference type="AlphaFoldDB" id="A0A3N7HPZ7"/>
<dbReference type="Proteomes" id="UP000267464">
    <property type="component" value="Unassembled WGS sequence"/>
</dbReference>
<dbReference type="OrthoDB" id="9774661at2"/>
<protein>
    <submittedName>
        <fullName evidence="5">LuxR family transcriptional regulator</fullName>
    </submittedName>
</protein>
<dbReference type="EMBL" id="QUSW01000003">
    <property type="protein sequence ID" value="RQP24298.1"/>
    <property type="molecule type" value="Genomic_DNA"/>
</dbReference>
<dbReference type="Pfam" id="PF00196">
    <property type="entry name" value="GerE"/>
    <property type="match status" value="1"/>
</dbReference>
<dbReference type="InterPro" id="IPR036693">
    <property type="entry name" value="TF_LuxR_autoind-bd_dom_sf"/>
</dbReference>
<evidence type="ECO:0000256" key="2">
    <source>
        <dbReference type="ARBA" id="ARBA00023125"/>
    </source>
</evidence>
<dbReference type="PANTHER" id="PTHR44688">
    <property type="entry name" value="DNA-BINDING TRANSCRIPTIONAL ACTIVATOR DEVR_DOSR"/>
    <property type="match status" value="1"/>
</dbReference>
<keyword evidence="1" id="KW-0805">Transcription regulation</keyword>
<dbReference type="Gene3D" id="1.10.10.10">
    <property type="entry name" value="Winged helix-like DNA-binding domain superfamily/Winged helix DNA-binding domain"/>
    <property type="match status" value="1"/>
</dbReference>
<evidence type="ECO:0000256" key="3">
    <source>
        <dbReference type="ARBA" id="ARBA00023163"/>
    </source>
</evidence>
<name>A0A3N7HPZ7_9BURK</name>
<proteinExistence type="predicted"/>
<dbReference type="InterPro" id="IPR036388">
    <property type="entry name" value="WH-like_DNA-bd_sf"/>
</dbReference>
<evidence type="ECO:0000256" key="1">
    <source>
        <dbReference type="ARBA" id="ARBA00023015"/>
    </source>
</evidence>
<dbReference type="SUPFAM" id="SSF46894">
    <property type="entry name" value="C-terminal effector domain of the bipartite response regulators"/>
    <property type="match status" value="1"/>
</dbReference>
<dbReference type="PANTHER" id="PTHR44688:SF16">
    <property type="entry name" value="DNA-BINDING TRANSCRIPTIONAL ACTIVATOR DEVR_DOSR"/>
    <property type="match status" value="1"/>
</dbReference>
<dbReference type="SUPFAM" id="SSF75516">
    <property type="entry name" value="Pheromone-binding domain of LuxR-like quorum-sensing transcription factors"/>
    <property type="match status" value="1"/>
</dbReference>
<dbReference type="PRINTS" id="PR00038">
    <property type="entry name" value="HTHLUXR"/>
</dbReference>
<dbReference type="GO" id="GO:0003677">
    <property type="term" value="F:DNA binding"/>
    <property type="evidence" value="ECO:0007669"/>
    <property type="project" value="UniProtKB-KW"/>
</dbReference>
<sequence>MILDEFTSVLSVKSREGFRSEVDRFTGWLGFEKFNATVVLDVTHTESRFAWVDNTPAAFEPLACNFERARVDPVAQHCKTFSTPIVWDQGTYTSLGLGPHWEEQAAHGYKTGIALALHLPRRFHIYIGLDRAEPLPSDRLELSRMVSALHLFAAFAQDAGLRLLLPSLRVDEDFEDLTRRELECLKWTMEGKTAWEVGQILSISEQTAVRHLVNATRKLECINKHQAVVKAMRLGLIQ</sequence>
<reference evidence="5 6" key="2">
    <citation type="submission" date="2018-12" db="EMBL/GenBank/DDBJ databases">
        <title>Rhizobacter gummiphilus sp. nov., a rubber-degrading bacterium isolated from the soil of a botanical garden in Japan.</title>
        <authorList>
            <person name="Shunsuke S.S."/>
        </authorList>
    </citation>
    <scope>NUCLEOTIDE SEQUENCE [LARGE SCALE GENOMIC DNA]</scope>
    <source>
        <strain evidence="5 6">S-16</strain>
    </source>
</reference>
<dbReference type="PROSITE" id="PS50043">
    <property type="entry name" value="HTH_LUXR_2"/>
    <property type="match status" value="1"/>
</dbReference>